<reference evidence="1" key="2">
    <citation type="journal article" date="2015" name="Data Brief">
        <title>Shoot transcriptome of the giant reed, Arundo donax.</title>
        <authorList>
            <person name="Barrero R.A."/>
            <person name="Guerrero F.D."/>
            <person name="Moolhuijzen P."/>
            <person name="Goolsby J.A."/>
            <person name="Tidwell J."/>
            <person name="Bellgard S.E."/>
            <person name="Bellgard M.I."/>
        </authorList>
    </citation>
    <scope>NUCLEOTIDE SEQUENCE</scope>
    <source>
        <tissue evidence="1">Shoot tissue taken approximately 20 cm above the soil surface</tissue>
    </source>
</reference>
<protein>
    <submittedName>
        <fullName evidence="1">Uncharacterized protein</fullName>
    </submittedName>
</protein>
<reference evidence="1" key="1">
    <citation type="submission" date="2014-09" db="EMBL/GenBank/DDBJ databases">
        <authorList>
            <person name="Magalhaes I.L.F."/>
            <person name="Oliveira U."/>
            <person name="Santos F.R."/>
            <person name="Vidigal T.H.D.A."/>
            <person name="Brescovit A.D."/>
            <person name="Santos A.J."/>
        </authorList>
    </citation>
    <scope>NUCLEOTIDE SEQUENCE</scope>
    <source>
        <tissue evidence="1">Shoot tissue taken approximately 20 cm above the soil surface</tissue>
    </source>
</reference>
<dbReference type="AlphaFoldDB" id="A0A0A8XRY0"/>
<proteinExistence type="predicted"/>
<organism evidence="1">
    <name type="scientific">Arundo donax</name>
    <name type="common">Giant reed</name>
    <name type="synonym">Donax arundinaceus</name>
    <dbReference type="NCBI Taxonomy" id="35708"/>
    <lineage>
        <taxon>Eukaryota</taxon>
        <taxon>Viridiplantae</taxon>
        <taxon>Streptophyta</taxon>
        <taxon>Embryophyta</taxon>
        <taxon>Tracheophyta</taxon>
        <taxon>Spermatophyta</taxon>
        <taxon>Magnoliopsida</taxon>
        <taxon>Liliopsida</taxon>
        <taxon>Poales</taxon>
        <taxon>Poaceae</taxon>
        <taxon>PACMAD clade</taxon>
        <taxon>Arundinoideae</taxon>
        <taxon>Arundineae</taxon>
        <taxon>Arundo</taxon>
    </lineage>
</organism>
<dbReference type="EMBL" id="GBRH01281201">
    <property type="protein sequence ID" value="JAD16694.1"/>
    <property type="molecule type" value="Transcribed_RNA"/>
</dbReference>
<evidence type="ECO:0000313" key="1">
    <source>
        <dbReference type="EMBL" id="JAD16694.1"/>
    </source>
</evidence>
<sequence>MKPTGNIRQCFEQTNRCYQVPISIQHGSIQQYYSL</sequence>
<accession>A0A0A8XRY0</accession>
<name>A0A0A8XRY0_ARUDO</name>